<proteinExistence type="predicted"/>
<dbReference type="Proteomes" id="UP001219525">
    <property type="component" value="Unassembled WGS sequence"/>
</dbReference>
<dbReference type="AlphaFoldDB" id="A0AAD6UUQ9"/>
<name>A0AAD6UUQ9_9AGAR</name>
<feature type="transmembrane region" description="Helical" evidence="1">
    <location>
        <begin position="94"/>
        <end position="118"/>
    </location>
</feature>
<comment type="caution">
    <text evidence="2">The sequence shown here is derived from an EMBL/GenBank/DDBJ whole genome shotgun (WGS) entry which is preliminary data.</text>
</comment>
<evidence type="ECO:0000313" key="3">
    <source>
        <dbReference type="Proteomes" id="UP001219525"/>
    </source>
</evidence>
<accession>A0AAD6UUQ9</accession>
<dbReference type="EMBL" id="JARJCW010000092">
    <property type="protein sequence ID" value="KAJ7195234.1"/>
    <property type="molecule type" value="Genomic_DNA"/>
</dbReference>
<keyword evidence="1" id="KW-0812">Transmembrane</keyword>
<organism evidence="2 3">
    <name type="scientific">Mycena pura</name>
    <dbReference type="NCBI Taxonomy" id="153505"/>
    <lineage>
        <taxon>Eukaryota</taxon>
        <taxon>Fungi</taxon>
        <taxon>Dikarya</taxon>
        <taxon>Basidiomycota</taxon>
        <taxon>Agaricomycotina</taxon>
        <taxon>Agaricomycetes</taxon>
        <taxon>Agaricomycetidae</taxon>
        <taxon>Agaricales</taxon>
        <taxon>Marasmiineae</taxon>
        <taxon>Mycenaceae</taxon>
        <taxon>Mycena</taxon>
    </lineage>
</organism>
<evidence type="ECO:0000313" key="2">
    <source>
        <dbReference type="EMBL" id="KAJ7195234.1"/>
    </source>
</evidence>
<keyword evidence="1" id="KW-1133">Transmembrane helix</keyword>
<keyword evidence="3" id="KW-1185">Reference proteome</keyword>
<evidence type="ECO:0000256" key="1">
    <source>
        <dbReference type="SAM" id="Phobius"/>
    </source>
</evidence>
<dbReference type="CDD" id="cd12087">
    <property type="entry name" value="TM_EGFR-like"/>
    <property type="match status" value="1"/>
</dbReference>
<gene>
    <name evidence="2" type="ORF">GGX14DRAFT_404148</name>
</gene>
<sequence length="221" mass="23867">MAFAPLYPLIFVGGQGMLVDGAAASWSSHLSPIGPGTPVAVIPRSRRLPTCSHVACMSRPYDIHWHNLSTPQLPTQTQTHAQSLGLSHKVNGDAIAGGVAGALFVIAAAGAITFKLFLRRRFHQLPWPSAPLPGRGSEFNRDRDLGRLAIRQTSKIMCDHWQWQSQATRKTWTNPAEASTVWVKPLAPGASGAALETKVEGQLQMLAAEQLPPGYYTTVTV</sequence>
<keyword evidence="1" id="KW-0472">Membrane</keyword>
<protein>
    <submittedName>
        <fullName evidence="2">Uncharacterized protein</fullName>
    </submittedName>
</protein>
<reference evidence="2" key="1">
    <citation type="submission" date="2023-03" db="EMBL/GenBank/DDBJ databases">
        <title>Massive genome expansion in bonnet fungi (Mycena s.s.) driven by repeated elements and novel gene families across ecological guilds.</title>
        <authorList>
            <consortium name="Lawrence Berkeley National Laboratory"/>
            <person name="Harder C.B."/>
            <person name="Miyauchi S."/>
            <person name="Viragh M."/>
            <person name="Kuo A."/>
            <person name="Thoen E."/>
            <person name="Andreopoulos B."/>
            <person name="Lu D."/>
            <person name="Skrede I."/>
            <person name="Drula E."/>
            <person name="Henrissat B."/>
            <person name="Morin E."/>
            <person name="Kohler A."/>
            <person name="Barry K."/>
            <person name="LaButti K."/>
            <person name="Morin E."/>
            <person name="Salamov A."/>
            <person name="Lipzen A."/>
            <person name="Mereny Z."/>
            <person name="Hegedus B."/>
            <person name="Baldrian P."/>
            <person name="Stursova M."/>
            <person name="Weitz H."/>
            <person name="Taylor A."/>
            <person name="Grigoriev I.V."/>
            <person name="Nagy L.G."/>
            <person name="Martin F."/>
            <person name="Kauserud H."/>
        </authorList>
    </citation>
    <scope>NUCLEOTIDE SEQUENCE</scope>
    <source>
        <strain evidence="2">9144</strain>
    </source>
</reference>